<accession>A0A521AZT8</accession>
<dbReference type="RefSeq" id="WP_142452963.1">
    <property type="nucleotide sequence ID" value="NZ_FXTP01000001.1"/>
</dbReference>
<protein>
    <submittedName>
        <fullName evidence="3">PBP superfamily domain-containing protein</fullName>
    </submittedName>
</protein>
<dbReference type="Pfam" id="PF12849">
    <property type="entry name" value="PBP_like_2"/>
    <property type="match status" value="1"/>
</dbReference>
<evidence type="ECO:0000313" key="3">
    <source>
        <dbReference type="EMBL" id="SMO40050.1"/>
    </source>
</evidence>
<keyword evidence="1" id="KW-0732">Signal</keyword>
<feature type="signal peptide" evidence="1">
    <location>
        <begin position="1"/>
        <end position="22"/>
    </location>
</feature>
<dbReference type="OrthoDB" id="5368589at2"/>
<keyword evidence="4" id="KW-1185">Reference proteome</keyword>
<evidence type="ECO:0000259" key="2">
    <source>
        <dbReference type="Pfam" id="PF12849"/>
    </source>
</evidence>
<evidence type="ECO:0000313" key="4">
    <source>
        <dbReference type="Proteomes" id="UP000317557"/>
    </source>
</evidence>
<dbReference type="SUPFAM" id="SSF53850">
    <property type="entry name" value="Periplasmic binding protein-like II"/>
    <property type="match status" value="1"/>
</dbReference>
<proteinExistence type="predicted"/>
<reference evidence="3 4" key="1">
    <citation type="submission" date="2017-05" db="EMBL/GenBank/DDBJ databases">
        <authorList>
            <person name="Varghese N."/>
            <person name="Submissions S."/>
        </authorList>
    </citation>
    <scope>NUCLEOTIDE SEQUENCE [LARGE SCALE GENOMIC DNA]</scope>
    <source>
        <strain evidence="3 4">DSM 21985</strain>
    </source>
</reference>
<name>A0A521AZT8_9BACT</name>
<dbReference type="Gene3D" id="3.40.190.10">
    <property type="entry name" value="Periplasmic binding protein-like II"/>
    <property type="match status" value="1"/>
</dbReference>
<dbReference type="Proteomes" id="UP000317557">
    <property type="component" value="Unassembled WGS sequence"/>
</dbReference>
<organism evidence="3 4">
    <name type="scientific">Gracilimonas mengyeensis</name>
    <dbReference type="NCBI Taxonomy" id="1302730"/>
    <lineage>
        <taxon>Bacteria</taxon>
        <taxon>Pseudomonadati</taxon>
        <taxon>Balneolota</taxon>
        <taxon>Balneolia</taxon>
        <taxon>Balneolales</taxon>
        <taxon>Balneolaceae</taxon>
        <taxon>Gracilimonas</taxon>
    </lineage>
</organism>
<gene>
    <name evidence="3" type="ORF">SAMN06265219_101468</name>
</gene>
<sequence>MKYLLSTLSIFLLTITLNTATAQEFKAVVNKANAAESISKEDLSKIFLKEQTKWADGTAITPIDLKAQSATRVAFSLEVHGRSVGAIRSHWQQAAFSGAGTAPLERSSDTDVIEFVKANPGAVGYVSAAADISEVKELAIQ</sequence>
<evidence type="ECO:0000256" key="1">
    <source>
        <dbReference type="SAM" id="SignalP"/>
    </source>
</evidence>
<dbReference type="EMBL" id="FXTP01000001">
    <property type="protein sequence ID" value="SMO40050.1"/>
    <property type="molecule type" value="Genomic_DNA"/>
</dbReference>
<feature type="chain" id="PRO_5022088035" evidence="1">
    <location>
        <begin position="23"/>
        <end position="141"/>
    </location>
</feature>
<dbReference type="InterPro" id="IPR024370">
    <property type="entry name" value="PBP_domain"/>
</dbReference>
<feature type="domain" description="PBP" evidence="2">
    <location>
        <begin position="27"/>
        <end position="133"/>
    </location>
</feature>
<dbReference type="AlphaFoldDB" id="A0A521AZT8"/>